<dbReference type="Pfam" id="PF00126">
    <property type="entry name" value="HTH_1"/>
    <property type="match status" value="1"/>
</dbReference>
<dbReference type="Gene3D" id="1.10.10.10">
    <property type="entry name" value="Winged helix-like DNA-binding domain superfamily/Winged helix DNA-binding domain"/>
    <property type="match status" value="1"/>
</dbReference>
<dbReference type="GO" id="GO:0003677">
    <property type="term" value="F:DNA binding"/>
    <property type="evidence" value="ECO:0007669"/>
    <property type="project" value="UniProtKB-KW"/>
</dbReference>
<dbReference type="PANTHER" id="PTHR30537:SF5">
    <property type="entry name" value="HTH-TYPE TRANSCRIPTIONAL ACTIVATOR TTDR-RELATED"/>
    <property type="match status" value="1"/>
</dbReference>
<dbReference type="EMBL" id="JACMYG010000026">
    <property type="protein sequence ID" value="MBC2692337.1"/>
    <property type="molecule type" value="Genomic_DNA"/>
</dbReference>
<evidence type="ECO:0000256" key="2">
    <source>
        <dbReference type="ARBA" id="ARBA00023015"/>
    </source>
</evidence>
<dbReference type="SUPFAM" id="SSF46785">
    <property type="entry name" value="Winged helix' DNA-binding domain"/>
    <property type="match status" value="1"/>
</dbReference>
<dbReference type="GO" id="GO:0003700">
    <property type="term" value="F:DNA-binding transcription factor activity"/>
    <property type="evidence" value="ECO:0007669"/>
    <property type="project" value="InterPro"/>
</dbReference>
<evidence type="ECO:0000256" key="1">
    <source>
        <dbReference type="ARBA" id="ARBA00009437"/>
    </source>
</evidence>
<evidence type="ECO:0000313" key="7">
    <source>
        <dbReference type="Proteomes" id="UP000526003"/>
    </source>
</evidence>
<dbReference type="AlphaFoldDB" id="A0A7X1GH33"/>
<sequence length="306" mass="33758">MVKNQFFEIRNFVSVAQAGSFTVAAQALGMTGSALSKSILRLEARLGTKLLHRTTRRVSLTNDGDSYLTDCQNAMAILDEAESRLGSEQRVPAGRVRIDLPSAFGRRYILPSLLELSKEHQQLDLSITFSDRTVDLMGDGIDLAVRVGHLDDNVDLVARRLGEQRRVICGSPAYFAQRGFPLIKEDLQQHSCVTGWPMTLRHSWLLKSHEGVTEPYEIPVRHEIGDCEAILSAALAGCGLAQVPTWLVEEHLQSGALVSVLDELAGDDVPMHAIWIKTPYIQPKLRAVIDRLIHLSSAPDSKFIAG</sequence>
<keyword evidence="3" id="KW-0238">DNA-binding</keyword>
<dbReference type="PROSITE" id="PS50931">
    <property type="entry name" value="HTH_LYSR"/>
    <property type="match status" value="1"/>
</dbReference>
<dbReference type="Gene3D" id="3.40.190.290">
    <property type="match status" value="1"/>
</dbReference>
<keyword evidence="7" id="KW-1185">Reference proteome</keyword>
<evidence type="ECO:0000256" key="4">
    <source>
        <dbReference type="ARBA" id="ARBA00023163"/>
    </source>
</evidence>
<dbReference type="InterPro" id="IPR005119">
    <property type="entry name" value="LysR_subst-bd"/>
</dbReference>
<dbReference type="Pfam" id="PF03466">
    <property type="entry name" value="LysR_substrate"/>
    <property type="match status" value="1"/>
</dbReference>
<proteinExistence type="inferred from homology"/>
<keyword evidence="2" id="KW-0805">Transcription regulation</keyword>
<evidence type="ECO:0000259" key="5">
    <source>
        <dbReference type="PROSITE" id="PS50931"/>
    </source>
</evidence>
<accession>A0A7X1GH33</accession>
<dbReference type="InterPro" id="IPR036388">
    <property type="entry name" value="WH-like_DNA-bd_sf"/>
</dbReference>
<comment type="caution">
    <text evidence="6">The sequence shown here is derived from an EMBL/GenBank/DDBJ whole genome shotgun (WGS) entry which is preliminary data.</text>
</comment>
<dbReference type="InterPro" id="IPR058163">
    <property type="entry name" value="LysR-type_TF_proteobact-type"/>
</dbReference>
<dbReference type="CDD" id="cd08475">
    <property type="entry name" value="PBP2_CrgA_like_6"/>
    <property type="match status" value="1"/>
</dbReference>
<name>A0A7X1GH33_9PSED</name>
<evidence type="ECO:0000313" key="6">
    <source>
        <dbReference type="EMBL" id="MBC2692337.1"/>
    </source>
</evidence>
<dbReference type="SUPFAM" id="SSF53850">
    <property type="entry name" value="Periplasmic binding protein-like II"/>
    <property type="match status" value="1"/>
</dbReference>
<dbReference type="PANTHER" id="PTHR30537">
    <property type="entry name" value="HTH-TYPE TRANSCRIPTIONAL REGULATOR"/>
    <property type="match status" value="1"/>
</dbReference>
<comment type="similarity">
    <text evidence="1">Belongs to the LysR transcriptional regulatory family.</text>
</comment>
<dbReference type="InterPro" id="IPR036390">
    <property type="entry name" value="WH_DNA-bd_sf"/>
</dbReference>
<evidence type="ECO:0000256" key="3">
    <source>
        <dbReference type="ARBA" id="ARBA00023125"/>
    </source>
</evidence>
<protein>
    <submittedName>
        <fullName evidence="6">LysR family transcriptional regulator</fullName>
    </submittedName>
</protein>
<keyword evidence="4" id="KW-0804">Transcription</keyword>
<dbReference type="RefSeq" id="WP_166591953.1">
    <property type="nucleotide sequence ID" value="NZ_CP090311.1"/>
</dbReference>
<dbReference type="Proteomes" id="UP000526003">
    <property type="component" value="Unassembled WGS sequence"/>
</dbReference>
<gene>
    <name evidence="6" type="ORF">H7995_21350</name>
</gene>
<feature type="domain" description="HTH lysR-type" evidence="5">
    <location>
        <begin position="9"/>
        <end position="61"/>
    </location>
</feature>
<reference evidence="6 7" key="1">
    <citation type="submission" date="2020-08" db="EMBL/GenBank/DDBJ databases">
        <title>Pseudomonas sp. nov.</title>
        <authorList>
            <person name="Gieschler S."/>
            <person name="Fiedler G."/>
            <person name="Brinks E."/>
            <person name="Boehnlein C."/>
            <person name="Franz C.M.A.P."/>
            <person name="Kabisch J."/>
        </authorList>
    </citation>
    <scope>NUCLEOTIDE SEQUENCE [LARGE SCALE GENOMIC DNA]</scope>
    <source>
        <strain evidence="6 7">MBT-1</strain>
    </source>
</reference>
<organism evidence="6 7">
    <name type="scientific">Pseudomonas kielensis</name>
    <dbReference type="NCBI Taxonomy" id="2762577"/>
    <lineage>
        <taxon>Bacteria</taxon>
        <taxon>Pseudomonadati</taxon>
        <taxon>Pseudomonadota</taxon>
        <taxon>Gammaproteobacteria</taxon>
        <taxon>Pseudomonadales</taxon>
        <taxon>Pseudomonadaceae</taxon>
        <taxon>Pseudomonas</taxon>
    </lineage>
</organism>
<dbReference type="FunFam" id="1.10.10.10:FF:000001">
    <property type="entry name" value="LysR family transcriptional regulator"/>
    <property type="match status" value="1"/>
</dbReference>
<dbReference type="InterPro" id="IPR000847">
    <property type="entry name" value="LysR_HTH_N"/>
</dbReference>